<comment type="caution">
    <text evidence="1">The sequence shown here is derived from an EMBL/GenBank/DDBJ whole genome shotgun (WGS) entry which is preliminary data.</text>
</comment>
<dbReference type="Proteomes" id="UP000028525">
    <property type="component" value="Unassembled WGS sequence"/>
</dbReference>
<dbReference type="InterPro" id="IPR032583">
    <property type="entry name" value="DUF4914"/>
</dbReference>
<evidence type="ECO:0000313" key="2">
    <source>
        <dbReference type="Proteomes" id="UP000028525"/>
    </source>
</evidence>
<reference evidence="1 2" key="1">
    <citation type="submission" date="2014-07" db="EMBL/GenBank/DDBJ databases">
        <title>Draft genome of Clostridium celerecrescens 152B isolated from sediments associated with methane hydrate from Krishna Godavari basin.</title>
        <authorList>
            <person name="Honkalas V.S."/>
            <person name="Dabir A.P."/>
            <person name="Arora P."/>
            <person name="Dhakephalkar P.K."/>
        </authorList>
    </citation>
    <scope>NUCLEOTIDE SEQUENCE [LARGE SCALE GENOMIC DNA]</scope>
    <source>
        <strain evidence="1 2">152B</strain>
    </source>
</reference>
<dbReference type="SUPFAM" id="SSF53795">
    <property type="entry name" value="PEP carboxykinase-like"/>
    <property type="match status" value="1"/>
</dbReference>
<accession>A0A084JKC5</accession>
<dbReference type="RefSeq" id="WP_038282588.1">
    <property type="nucleotide sequence ID" value="NZ_JPME01000018.1"/>
</dbReference>
<dbReference type="OrthoDB" id="9763944at2"/>
<evidence type="ECO:0008006" key="3">
    <source>
        <dbReference type="Google" id="ProtNLM"/>
    </source>
</evidence>
<dbReference type="EMBL" id="JPME01000018">
    <property type="protein sequence ID" value="KEZ89409.1"/>
    <property type="molecule type" value="Genomic_DNA"/>
</dbReference>
<gene>
    <name evidence="1" type="ORF">IO98_15680</name>
</gene>
<dbReference type="Pfam" id="PF16260">
    <property type="entry name" value="DUF4914"/>
    <property type="match status" value="1"/>
</dbReference>
<keyword evidence="2" id="KW-1185">Reference proteome</keyword>
<proteinExistence type="predicted"/>
<sequence>MLECLRDMNLPEYVTDILAESKGVVIPKTREDLLTLAMGNSENTEFFIEYEVEGKGNVLEATATKCKNGVVVNYADDYMRRRDPDCLLIADHKPTDKPRYEEVYHSDFETLRTETFDWLKKQELIFFPFKSGGLEYGYDSILIAPLNAGFFAAGLADLQGFLNIDEISSDFNPRAVVFLAPPFRHTHFDGKQIVVHNRLDGIHEVYSYNLYPGPSAKKGIYGVLLNIGEEEGWVTAHASTVKVITPYDNEIVIMHEGASGGGKSEMIEDIHKEMDGRAILGRNTVTGEKNYLVLSETCELIPVTDDMALCHPKMQNDSKKLVVKDAESAWFLRLDNIKCYGSSPQYEKILIQPEEPLIFLNMQAVPGATCLVWEHTLDQNGKPCPNPRVVLPRRLVPKAIDTPVEVDVRSFGVRTPACTKENPTYGILGILHILPPALAWLWRLVAPRGFNNPSIIDSLEMTSEGVGSYWPFATGKMVTQANLLLDQILNSTNTRYVLIPNQHIGAYEVSFMPQWVAREYIARRGSAKFKPEHLVEARCPLLGFGLDSLKIDGQYIRRAFLRPETQQEVGTQGYDDGAKILTDFFKQELMKYYTDDLNPLGKQIIDMFLAGATVKEYLEIIPMRY</sequence>
<name>A0A084JKC5_9FIRM</name>
<dbReference type="STRING" id="29354.IO98_15680"/>
<evidence type="ECO:0000313" key="1">
    <source>
        <dbReference type="EMBL" id="KEZ89409.1"/>
    </source>
</evidence>
<organism evidence="1 2">
    <name type="scientific">Lacrimispora celerecrescens</name>
    <dbReference type="NCBI Taxonomy" id="29354"/>
    <lineage>
        <taxon>Bacteria</taxon>
        <taxon>Bacillati</taxon>
        <taxon>Bacillota</taxon>
        <taxon>Clostridia</taxon>
        <taxon>Lachnospirales</taxon>
        <taxon>Lachnospiraceae</taxon>
        <taxon>Lacrimispora</taxon>
    </lineage>
</organism>
<protein>
    <recommendedName>
        <fullName evidence="3">DUF4914 domain-containing protein</fullName>
    </recommendedName>
</protein>
<dbReference type="AlphaFoldDB" id="A0A084JKC5"/>